<evidence type="ECO:0000313" key="8">
    <source>
        <dbReference type="EMBL" id="AOZ88323.1"/>
    </source>
</evidence>
<dbReference type="GO" id="GO:0004497">
    <property type="term" value="F:monooxygenase activity"/>
    <property type="evidence" value="ECO:0007669"/>
    <property type="project" value="UniProtKB-KW"/>
</dbReference>
<dbReference type="SUPFAM" id="SSF48264">
    <property type="entry name" value="Cytochrome P450"/>
    <property type="match status" value="1"/>
</dbReference>
<sequence>MVAGSFYLGFFICPRLMRRESCHISTNLKNESKILYVKTEGMMLKLKTEQSVEQLSLYSNEYFERRYDIYKQLRNEAPVCWNEEMKSWFITRHADMTTNLPGDRFISSQVIPLKMNNLEKGEDQHFKDIIDIIKTWMVYHDRPDHTELRGYMNRAFLVNEIELITPEIKKIVATIIDRVLESHTESFDFVEEIAHPIPAMVLCKMLGIPGTEVDKFIKWSDDIALFMQNFVVSHVPSKEISEQVRGSVKEIYAYLSNAIAERRKEKKNDLLSRLISETPGVNGELTDDQLIAQTMHLIFGGHKIPQFVLSNSLHLLFKNPEILKMLKKDMSLLPKVLDETMRLEGPIQYIVRHASSDIELHGKQIRKNDSVYFFLASAGRDERVFEHPDKMDITRKGFRHMAFGGGYHTCIAAAFARAEIMEILKEVISRCPDIQPLYDLENPEWTSNPTFTGILHMEVKVKRN</sequence>
<dbReference type="FunFam" id="1.10.630.10:FF:000018">
    <property type="entry name" value="Cytochrome P450 monooxygenase"/>
    <property type="match status" value="1"/>
</dbReference>
<dbReference type="PANTHER" id="PTHR46696:SF1">
    <property type="entry name" value="CYTOCHROME P450 YJIB-RELATED"/>
    <property type="match status" value="1"/>
</dbReference>
<keyword evidence="4 7" id="KW-0560">Oxidoreductase</keyword>
<dbReference type="Pfam" id="PF00067">
    <property type="entry name" value="p450"/>
    <property type="match status" value="1"/>
</dbReference>
<evidence type="ECO:0000256" key="2">
    <source>
        <dbReference type="ARBA" id="ARBA00022617"/>
    </source>
</evidence>
<dbReference type="GO" id="GO:0005506">
    <property type="term" value="F:iron ion binding"/>
    <property type="evidence" value="ECO:0007669"/>
    <property type="project" value="InterPro"/>
</dbReference>
<dbReference type="PROSITE" id="PS00086">
    <property type="entry name" value="CYTOCHROME_P450"/>
    <property type="match status" value="1"/>
</dbReference>
<reference evidence="8 9" key="1">
    <citation type="submission" date="2016-10" db="EMBL/GenBank/DDBJ databases">
        <title>Whole genome sequence of hyper active fibrinolysis bacterium Bacillus pumilus strain VV3 isolated from fermented rice.</title>
        <authorList>
            <person name="Mariadas V.A."/>
            <person name="Vijayaraghavan P."/>
            <person name="Dhandapani V."/>
        </authorList>
    </citation>
    <scope>NUCLEOTIDE SEQUENCE [LARGE SCALE GENOMIC DNA]</scope>
    <source>
        <strain evidence="8 9">VV3</strain>
    </source>
</reference>
<evidence type="ECO:0000256" key="3">
    <source>
        <dbReference type="ARBA" id="ARBA00022723"/>
    </source>
</evidence>
<comment type="similarity">
    <text evidence="1 7">Belongs to the cytochrome P450 family.</text>
</comment>
<dbReference type="GO" id="GO:0016705">
    <property type="term" value="F:oxidoreductase activity, acting on paired donors, with incorporation or reduction of molecular oxygen"/>
    <property type="evidence" value="ECO:0007669"/>
    <property type="project" value="InterPro"/>
</dbReference>
<dbReference type="InterPro" id="IPR036396">
    <property type="entry name" value="Cyt_P450_sf"/>
</dbReference>
<organism evidence="8 9">
    <name type="scientific">Bacillus xiamenensis</name>
    <dbReference type="NCBI Taxonomy" id="1178537"/>
    <lineage>
        <taxon>Bacteria</taxon>
        <taxon>Bacillati</taxon>
        <taxon>Bacillota</taxon>
        <taxon>Bacilli</taxon>
        <taxon>Bacillales</taxon>
        <taxon>Bacillaceae</taxon>
        <taxon>Bacillus</taxon>
    </lineage>
</organism>
<keyword evidence="6 7" id="KW-0503">Monooxygenase</keyword>
<keyword evidence="2 7" id="KW-0349">Heme</keyword>
<name>A0AAC9IGN6_9BACI</name>
<dbReference type="EMBL" id="CP017786">
    <property type="protein sequence ID" value="AOZ88323.1"/>
    <property type="molecule type" value="Genomic_DNA"/>
</dbReference>
<evidence type="ECO:0000256" key="1">
    <source>
        <dbReference type="ARBA" id="ARBA00010617"/>
    </source>
</evidence>
<dbReference type="GO" id="GO:0020037">
    <property type="term" value="F:heme binding"/>
    <property type="evidence" value="ECO:0007669"/>
    <property type="project" value="InterPro"/>
</dbReference>
<dbReference type="AlphaFoldDB" id="A0AAC9IGN6"/>
<dbReference type="Proteomes" id="UP000177709">
    <property type="component" value="Chromosome"/>
</dbReference>
<dbReference type="InterPro" id="IPR002397">
    <property type="entry name" value="Cyt_P450_B"/>
</dbReference>
<keyword evidence="3 7" id="KW-0479">Metal-binding</keyword>
<dbReference type="InterPro" id="IPR001128">
    <property type="entry name" value="Cyt_P450"/>
</dbReference>
<dbReference type="Gene3D" id="1.10.630.10">
    <property type="entry name" value="Cytochrome P450"/>
    <property type="match status" value="1"/>
</dbReference>
<evidence type="ECO:0000256" key="5">
    <source>
        <dbReference type="ARBA" id="ARBA00023004"/>
    </source>
</evidence>
<evidence type="ECO:0008006" key="10">
    <source>
        <dbReference type="Google" id="ProtNLM"/>
    </source>
</evidence>
<dbReference type="InterPro" id="IPR017972">
    <property type="entry name" value="Cyt_P450_CS"/>
</dbReference>
<dbReference type="PANTHER" id="PTHR46696">
    <property type="entry name" value="P450, PUTATIVE (EUROFUNG)-RELATED"/>
    <property type="match status" value="1"/>
</dbReference>
<evidence type="ECO:0000256" key="6">
    <source>
        <dbReference type="ARBA" id="ARBA00023033"/>
    </source>
</evidence>
<dbReference type="KEGG" id="bxi:BK049_06200"/>
<evidence type="ECO:0000313" key="9">
    <source>
        <dbReference type="Proteomes" id="UP000177709"/>
    </source>
</evidence>
<gene>
    <name evidence="8" type="ORF">BK049_06200</name>
</gene>
<evidence type="ECO:0000256" key="4">
    <source>
        <dbReference type="ARBA" id="ARBA00023002"/>
    </source>
</evidence>
<dbReference type="PRINTS" id="PR00359">
    <property type="entry name" value="BP450"/>
</dbReference>
<accession>A0AAC9IGN6</accession>
<proteinExistence type="inferred from homology"/>
<evidence type="ECO:0000256" key="7">
    <source>
        <dbReference type="RuleBase" id="RU000461"/>
    </source>
</evidence>
<keyword evidence="5 7" id="KW-0408">Iron</keyword>
<protein>
    <recommendedName>
        <fullName evidence="10">Cytochrome P450</fullName>
    </recommendedName>
</protein>